<evidence type="ECO:0000313" key="1">
    <source>
        <dbReference type="EMBL" id="MBB4147529.1"/>
    </source>
</evidence>
<protein>
    <recommendedName>
        <fullName evidence="3">Apea-like HEPN domain-containing protein</fullName>
    </recommendedName>
</protein>
<dbReference type="RefSeq" id="WP_069612048.1">
    <property type="nucleotide sequence ID" value="NZ_JACIEU010000004.1"/>
</dbReference>
<reference evidence="1 2" key="1">
    <citation type="submission" date="2020-08" db="EMBL/GenBank/DDBJ databases">
        <title>Genomic Encyclopedia of Type Strains, Phase IV (KMG-IV): sequencing the most valuable type-strain genomes for metagenomic binning, comparative biology and taxonomic classification.</title>
        <authorList>
            <person name="Goeker M."/>
        </authorList>
    </citation>
    <scope>NUCLEOTIDE SEQUENCE [LARGE SCALE GENOMIC DNA]</scope>
    <source>
        <strain evidence="1 2">DSM 19371</strain>
    </source>
</reference>
<dbReference type="Proteomes" id="UP000590524">
    <property type="component" value="Unassembled WGS sequence"/>
</dbReference>
<evidence type="ECO:0000313" key="2">
    <source>
        <dbReference type="Proteomes" id="UP000590524"/>
    </source>
</evidence>
<evidence type="ECO:0008006" key="3">
    <source>
        <dbReference type="Google" id="ProtNLM"/>
    </source>
</evidence>
<organism evidence="1 2">
    <name type="scientific">Sphingobium scionense</name>
    <dbReference type="NCBI Taxonomy" id="1404341"/>
    <lineage>
        <taxon>Bacteria</taxon>
        <taxon>Pseudomonadati</taxon>
        <taxon>Pseudomonadota</taxon>
        <taxon>Alphaproteobacteria</taxon>
        <taxon>Sphingomonadales</taxon>
        <taxon>Sphingomonadaceae</taxon>
        <taxon>Sphingobium</taxon>
    </lineage>
</organism>
<keyword evidence="2" id="KW-1185">Reference proteome</keyword>
<sequence>MSDAQPCPSEAMLHAMAELWRLAAPGHDNLLAAPAFVRLREACRDDYPTAGKKGPTFALSTALRSLGLPCELRADAAHLASPVEAAAIGLDTAFRATHARRLHLAPLDLAEEIPPLAFGPARVARFNADELRALVDTTRLKRMFQGVDFDADRFSEFHWLVVEEEMALDKEPEARAVPVLFMDMRQDLGRIEPHKGRFPGALEDALFFFLLAPWESWSTMPEVDWRGFRVPWVYTVDNDIFVRPSSPPSADTLNWEDRVYDDGYGGTVEVERPLELRLSDEAKTEVAVWDQHRWAIVDQAKRTVLFETPIAHFLVRAFLAEGVDEFLAHITTIEAALGLQADYQKSFRVAPDRHKKMSPTRRMRGRVAGLLGDRGYADQYETLFNVRSAFLHGRTMAAISTSERVLARSLARQVVEALILATQAGPIASREDFLDDLLDKGAPMIQVVTGSSN</sequence>
<dbReference type="AlphaFoldDB" id="A0A7W6LNE9"/>
<name>A0A7W6LNE9_9SPHN</name>
<dbReference type="EMBL" id="JACIEU010000004">
    <property type="protein sequence ID" value="MBB4147529.1"/>
    <property type="molecule type" value="Genomic_DNA"/>
</dbReference>
<accession>A0A7W6LNE9</accession>
<proteinExistence type="predicted"/>
<comment type="caution">
    <text evidence="1">The sequence shown here is derived from an EMBL/GenBank/DDBJ whole genome shotgun (WGS) entry which is preliminary data.</text>
</comment>
<gene>
    <name evidence="1" type="ORF">GGQ90_001300</name>
</gene>